<evidence type="ECO:0000256" key="1">
    <source>
        <dbReference type="ARBA" id="ARBA00004123"/>
    </source>
</evidence>
<dbReference type="OrthoDB" id="5587616at2759"/>
<dbReference type="Gene3D" id="1.25.40.10">
    <property type="entry name" value="Tetratricopeptide repeat domain"/>
    <property type="match status" value="1"/>
</dbReference>
<feature type="compositionally biased region" description="Acidic residues" evidence="7">
    <location>
        <begin position="84"/>
        <end position="105"/>
    </location>
</feature>
<dbReference type="Pfam" id="PF10516">
    <property type="entry name" value="SHNi-TPR"/>
    <property type="match status" value="1"/>
</dbReference>
<dbReference type="PANTHER" id="PTHR15081">
    <property type="entry name" value="NUCLEAR AUTOANTIGENIC SPERM PROTEIN NASP -RELATED"/>
    <property type="match status" value="1"/>
</dbReference>
<dbReference type="InterPro" id="IPR019734">
    <property type="entry name" value="TPR_rpt"/>
</dbReference>
<dbReference type="SMART" id="SM00028">
    <property type="entry name" value="TPR"/>
    <property type="match status" value="2"/>
</dbReference>
<comment type="similarity">
    <text evidence="2">Belongs to the NASP family.</text>
</comment>
<dbReference type="Proteomes" id="UP001153620">
    <property type="component" value="Chromosome 3"/>
</dbReference>
<feature type="region of interest" description="Disordered" evidence="7">
    <location>
        <begin position="317"/>
        <end position="372"/>
    </location>
</feature>
<evidence type="ECO:0000313" key="9">
    <source>
        <dbReference type="EMBL" id="CAG9807439.1"/>
    </source>
</evidence>
<feature type="domain" description="Tetratricopeptide SHNi-TPR" evidence="8">
    <location>
        <begin position="185"/>
        <end position="211"/>
    </location>
</feature>
<evidence type="ECO:0000256" key="5">
    <source>
        <dbReference type="ARBA" id="ARBA00023242"/>
    </source>
</evidence>
<feature type="region of interest" description="Disordered" evidence="7">
    <location>
        <begin position="80"/>
        <end position="155"/>
    </location>
</feature>
<dbReference type="EMBL" id="OU895879">
    <property type="protein sequence ID" value="CAG9807439.1"/>
    <property type="molecule type" value="Genomic_DNA"/>
</dbReference>
<evidence type="ECO:0000256" key="4">
    <source>
        <dbReference type="ARBA" id="ARBA00022803"/>
    </source>
</evidence>
<evidence type="ECO:0000256" key="6">
    <source>
        <dbReference type="PROSITE-ProRule" id="PRU00339"/>
    </source>
</evidence>
<evidence type="ECO:0000256" key="7">
    <source>
        <dbReference type="SAM" id="MobiDB-lite"/>
    </source>
</evidence>
<feature type="repeat" description="TPR" evidence="6">
    <location>
        <begin position="228"/>
        <end position="261"/>
    </location>
</feature>
<reference evidence="9" key="1">
    <citation type="submission" date="2022-01" db="EMBL/GenBank/DDBJ databases">
        <authorList>
            <person name="King R."/>
        </authorList>
    </citation>
    <scope>NUCLEOTIDE SEQUENCE</scope>
</reference>
<organism evidence="9 10">
    <name type="scientific">Chironomus riparius</name>
    <dbReference type="NCBI Taxonomy" id="315576"/>
    <lineage>
        <taxon>Eukaryota</taxon>
        <taxon>Metazoa</taxon>
        <taxon>Ecdysozoa</taxon>
        <taxon>Arthropoda</taxon>
        <taxon>Hexapoda</taxon>
        <taxon>Insecta</taxon>
        <taxon>Pterygota</taxon>
        <taxon>Neoptera</taxon>
        <taxon>Endopterygota</taxon>
        <taxon>Diptera</taxon>
        <taxon>Nematocera</taxon>
        <taxon>Chironomoidea</taxon>
        <taxon>Chironomidae</taxon>
        <taxon>Chironominae</taxon>
        <taxon>Chironomus</taxon>
    </lineage>
</organism>
<keyword evidence="10" id="KW-1185">Reference proteome</keyword>
<keyword evidence="4 6" id="KW-0802">TPR repeat</keyword>
<dbReference type="InterPro" id="IPR011990">
    <property type="entry name" value="TPR-like_helical_dom_sf"/>
</dbReference>
<reference evidence="9" key="2">
    <citation type="submission" date="2022-10" db="EMBL/GenBank/DDBJ databases">
        <authorList>
            <consortium name="ENA_rothamsted_submissions"/>
            <consortium name="culmorum"/>
            <person name="King R."/>
        </authorList>
    </citation>
    <scope>NUCLEOTIDE SEQUENCE</scope>
</reference>
<dbReference type="GO" id="GO:0005654">
    <property type="term" value="C:nucleoplasm"/>
    <property type="evidence" value="ECO:0007669"/>
    <property type="project" value="TreeGrafter"/>
</dbReference>
<dbReference type="PANTHER" id="PTHR15081:SF1">
    <property type="entry name" value="NUCLEAR AUTOANTIGENIC SPERM PROTEIN"/>
    <property type="match status" value="1"/>
</dbReference>
<gene>
    <name evidence="9" type="ORF">CHIRRI_LOCUS10289</name>
</gene>
<sequence length="408" mass="45097">MAEKPEDQATIDDKISKAKEFYALGCRNYYVKCFTESADDLSEACKLYGEVYGVDGDELGEVYLLYAKALIAVGQDENKLIEVPENEDEDEPAEESDDDTNEEDPANGNSPKDTNGTEKVENEPQAGPSTSNDKENENSDGDQAHDDDSPADEDGGNLEVAWEVLQNAALIFQRQEDNGLKNLLEVYNEMAGISMENGNFTLAVDDFTRALSTFDCIEESDKNYRIAAEIHYKLGLCLSMEKSYDEAIKSFQKAHDIISDVIEIERSKGETEDIISNIKDMEETQQEIMNKITEIGDIKADEIEQVKRELAKLYGMNGASSSSSSADQPCSSSSVKATPKVVESDKPKPMDISHLIKRKKPDISETTVECSPAKKQIIETSEAITAVPVDTKEKIIEEPLNVQPAVDN</sequence>
<keyword evidence="3" id="KW-0677">Repeat</keyword>
<accession>A0A9N9WVU2</accession>
<proteinExistence type="inferred from homology"/>
<dbReference type="PROSITE" id="PS50005">
    <property type="entry name" value="TPR"/>
    <property type="match status" value="1"/>
</dbReference>
<dbReference type="SUPFAM" id="SSF48452">
    <property type="entry name" value="TPR-like"/>
    <property type="match status" value="1"/>
</dbReference>
<protein>
    <recommendedName>
        <fullName evidence="8">Tetratricopeptide SHNi-TPR domain-containing protein</fullName>
    </recommendedName>
</protein>
<feature type="compositionally biased region" description="Basic and acidic residues" evidence="7">
    <location>
        <begin position="342"/>
        <end position="351"/>
    </location>
</feature>
<name>A0A9N9WVU2_9DIPT</name>
<comment type="subcellular location">
    <subcellularLocation>
        <location evidence="1">Nucleus</location>
    </subcellularLocation>
</comment>
<feature type="compositionally biased region" description="Low complexity" evidence="7">
    <location>
        <begin position="320"/>
        <end position="334"/>
    </location>
</feature>
<dbReference type="InterPro" id="IPR051730">
    <property type="entry name" value="NASP-like"/>
</dbReference>
<dbReference type="InterPro" id="IPR019544">
    <property type="entry name" value="Tetratricopeptide_SHNi-TPR_dom"/>
</dbReference>
<evidence type="ECO:0000313" key="10">
    <source>
        <dbReference type="Proteomes" id="UP001153620"/>
    </source>
</evidence>
<dbReference type="GO" id="GO:0006335">
    <property type="term" value="P:DNA replication-dependent chromatin assembly"/>
    <property type="evidence" value="ECO:0007669"/>
    <property type="project" value="TreeGrafter"/>
</dbReference>
<evidence type="ECO:0000259" key="8">
    <source>
        <dbReference type="Pfam" id="PF10516"/>
    </source>
</evidence>
<evidence type="ECO:0000256" key="3">
    <source>
        <dbReference type="ARBA" id="ARBA00022737"/>
    </source>
</evidence>
<dbReference type="GO" id="GO:0034080">
    <property type="term" value="P:CENP-A containing chromatin assembly"/>
    <property type="evidence" value="ECO:0007669"/>
    <property type="project" value="TreeGrafter"/>
</dbReference>
<dbReference type="GO" id="GO:0042393">
    <property type="term" value="F:histone binding"/>
    <property type="evidence" value="ECO:0007669"/>
    <property type="project" value="TreeGrafter"/>
</dbReference>
<keyword evidence="5" id="KW-0539">Nucleus</keyword>
<dbReference type="AlphaFoldDB" id="A0A9N9WVU2"/>
<feature type="compositionally biased region" description="Basic and acidic residues" evidence="7">
    <location>
        <begin position="132"/>
        <end position="148"/>
    </location>
</feature>
<evidence type="ECO:0000256" key="2">
    <source>
        <dbReference type="ARBA" id="ARBA00008402"/>
    </source>
</evidence>